<keyword evidence="3" id="KW-1185">Reference proteome</keyword>
<reference evidence="2" key="1">
    <citation type="journal article" date="2014" name="Int. J. Syst. Evol. Microbiol.">
        <title>Complete genome sequence of Corynebacterium casei LMG S-19264T (=DSM 44701T), isolated from a smear-ripened cheese.</title>
        <authorList>
            <consortium name="US DOE Joint Genome Institute (JGI-PGF)"/>
            <person name="Walter F."/>
            <person name="Albersmeier A."/>
            <person name="Kalinowski J."/>
            <person name="Ruckert C."/>
        </authorList>
    </citation>
    <scope>NUCLEOTIDE SEQUENCE</scope>
    <source>
        <strain evidence="2">JCM 12580</strain>
    </source>
</reference>
<evidence type="ECO:0000256" key="1">
    <source>
        <dbReference type="SAM" id="MobiDB-lite"/>
    </source>
</evidence>
<accession>A0A917PTC2</accession>
<reference evidence="2" key="2">
    <citation type="submission" date="2020-09" db="EMBL/GenBank/DDBJ databases">
        <authorList>
            <person name="Sun Q."/>
            <person name="Ohkuma M."/>
        </authorList>
    </citation>
    <scope>NUCLEOTIDE SEQUENCE</scope>
    <source>
        <strain evidence="2">JCM 12580</strain>
    </source>
</reference>
<evidence type="ECO:0000313" key="2">
    <source>
        <dbReference type="EMBL" id="GGJ91240.1"/>
    </source>
</evidence>
<organism evidence="2 3">
    <name type="scientific">Lentibacillus kapialis</name>
    <dbReference type="NCBI Taxonomy" id="340214"/>
    <lineage>
        <taxon>Bacteria</taxon>
        <taxon>Bacillati</taxon>
        <taxon>Bacillota</taxon>
        <taxon>Bacilli</taxon>
        <taxon>Bacillales</taxon>
        <taxon>Bacillaceae</taxon>
        <taxon>Lentibacillus</taxon>
    </lineage>
</organism>
<dbReference type="Proteomes" id="UP000658382">
    <property type="component" value="Unassembled WGS sequence"/>
</dbReference>
<feature type="region of interest" description="Disordered" evidence="1">
    <location>
        <begin position="28"/>
        <end position="47"/>
    </location>
</feature>
<gene>
    <name evidence="2" type="ORF">GCM10007063_12330</name>
</gene>
<comment type="caution">
    <text evidence="2">The sequence shown here is derived from an EMBL/GenBank/DDBJ whole genome shotgun (WGS) entry which is preliminary data.</text>
</comment>
<dbReference type="AlphaFoldDB" id="A0A917PTC2"/>
<evidence type="ECO:0000313" key="3">
    <source>
        <dbReference type="Proteomes" id="UP000658382"/>
    </source>
</evidence>
<protein>
    <submittedName>
        <fullName evidence="2">Uncharacterized protein</fullName>
    </submittedName>
</protein>
<dbReference type="EMBL" id="BMNQ01000011">
    <property type="protein sequence ID" value="GGJ91240.1"/>
    <property type="molecule type" value="Genomic_DNA"/>
</dbReference>
<name>A0A917PTC2_9BACI</name>
<sequence>MLNYERQSLDVSRLSESGAHIMIKHNWLEQPPGMEDREKLAQNKQKG</sequence>
<proteinExistence type="predicted"/>